<dbReference type="PANTHER" id="PTHR30137">
    <property type="entry name" value="LUCIFERASE-LIKE MONOOXYGENASE"/>
    <property type="match status" value="1"/>
</dbReference>
<comment type="caution">
    <text evidence="4">The sequence shown here is derived from an EMBL/GenBank/DDBJ whole genome shotgun (WGS) entry which is preliminary data.</text>
</comment>
<proteinExistence type="predicted"/>
<dbReference type="Gene3D" id="3.20.20.30">
    <property type="entry name" value="Luciferase-like domain"/>
    <property type="match status" value="1"/>
</dbReference>
<keyword evidence="2 4" id="KW-0503">Monooxygenase</keyword>
<dbReference type="Proteomes" id="UP000555564">
    <property type="component" value="Unassembled WGS sequence"/>
</dbReference>
<dbReference type="Pfam" id="PF00296">
    <property type="entry name" value="Bac_luciferase"/>
    <property type="match status" value="1"/>
</dbReference>
<name>A0A7X0I990_9ACTN</name>
<gene>
    <name evidence="4" type="ORF">BJ992_000385</name>
</gene>
<evidence type="ECO:0000256" key="1">
    <source>
        <dbReference type="ARBA" id="ARBA00023002"/>
    </source>
</evidence>
<dbReference type="InterPro" id="IPR024011">
    <property type="entry name" value="Biosynth_lucif-like_mOase_dom"/>
</dbReference>
<reference evidence="4 5" key="1">
    <citation type="submission" date="2020-08" db="EMBL/GenBank/DDBJ databases">
        <title>Sequencing the genomes of 1000 actinobacteria strains.</title>
        <authorList>
            <person name="Klenk H.-P."/>
        </authorList>
    </citation>
    <scope>NUCLEOTIDE SEQUENCE [LARGE SCALE GENOMIC DNA]</scope>
    <source>
        <strain evidence="4 5">DSM 44936</strain>
    </source>
</reference>
<keyword evidence="5" id="KW-1185">Reference proteome</keyword>
<dbReference type="InterPro" id="IPR036661">
    <property type="entry name" value="Luciferase-like_sf"/>
</dbReference>
<dbReference type="InterPro" id="IPR011251">
    <property type="entry name" value="Luciferase-like_dom"/>
</dbReference>
<feature type="domain" description="Luciferase-like" evidence="3">
    <location>
        <begin position="1"/>
        <end position="251"/>
    </location>
</feature>
<dbReference type="GO" id="GO:0005829">
    <property type="term" value="C:cytosol"/>
    <property type="evidence" value="ECO:0007669"/>
    <property type="project" value="TreeGrafter"/>
</dbReference>
<dbReference type="AlphaFoldDB" id="A0A7X0I990"/>
<dbReference type="PANTHER" id="PTHR30137:SF8">
    <property type="entry name" value="BLR5498 PROTEIN"/>
    <property type="match status" value="1"/>
</dbReference>
<protein>
    <submittedName>
        <fullName evidence="4">Natural product biosynthesis luciferase-like monooxygenase protein</fullName>
    </submittedName>
</protein>
<organism evidence="4 5">
    <name type="scientific">Sphaerisporangium rubeum</name>
    <dbReference type="NCBI Taxonomy" id="321317"/>
    <lineage>
        <taxon>Bacteria</taxon>
        <taxon>Bacillati</taxon>
        <taxon>Actinomycetota</taxon>
        <taxon>Actinomycetes</taxon>
        <taxon>Streptosporangiales</taxon>
        <taxon>Streptosporangiaceae</taxon>
        <taxon>Sphaerisporangium</taxon>
    </lineage>
</organism>
<evidence type="ECO:0000259" key="3">
    <source>
        <dbReference type="Pfam" id="PF00296"/>
    </source>
</evidence>
<dbReference type="SUPFAM" id="SSF51679">
    <property type="entry name" value="Bacterial luciferase-like"/>
    <property type="match status" value="1"/>
</dbReference>
<keyword evidence="1" id="KW-0560">Oxidoreductase</keyword>
<accession>A0A7X0I990</accession>
<dbReference type="InterPro" id="IPR050766">
    <property type="entry name" value="Bact_Lucif_Oxidored"/>
</dbReference>
<sequence>MEFSLFFFADSGATGADGYRLLLESARFADSAGLAAVWTPERHFHTFGGLYPNPAVTGAAVAAVTERVGVRAGSVVAPLHHPVRIAEEWSVVDNLSRGRAGVSFASGWHARDFVLRPDTYADRKNAMVETVETVRRLWRGEEIEFPDGAGEKRRVRIHPPPVQPELPVWITSAGSTDTFRAAGRLNANLLTHLLGQDRDTLAKNITAYREALTETHGETAHGHVTLMLHTMLGEDRDQVRHQVRPPFADYLRSSADLILKAATTLLPPGVDIDRLPDRDKQYLINHAVDRYLTTSGLFGTVTDGLETVKSLKAIGVDEIACLIDFGVPPDEVLHSLPYIADLKTRTTG</sequence>
<evidence type="ECO:0000313" key="5">
    <source>
        <dbReference type="Proteomes" id="UP000555564"/>
    </source>
</evidence>
<dbReference type="NCBIfam" id="TIGR04020">
    <property type="entry name" value="seco_metab_LLM"/>
    <property type="match status" value="1"/>
</dbReference>
<dbReference type="RefSeq" id="WP_184978242.1">
    <property type="nucleotide sequence ID" value="NZ_BAAALO010000069.1"/>
</dbReference>
<dbReference type="GO" id="GO:0004497">
    <property type="term" value="F:monooxygenase activity"/>
    <property type="evidence" value="ECO:0007669"/>
    <property type="project" value="UniProtKB-KW"/>
</dbReference>
<evidence type="ECO:0000313" key="4">
    <source>
        <dbReference type="EMBL" id="MBB6470954.1"/>
    </source>
</evidence>
<dbReference type="GO" id="GO:0016705">
    <property type="term" value="F:oxidoreductase activity, acting on paired donors, with incorporation or reduction of molecular oxygen"/>
    <property type="evidence" value="ECO:0007669"/>
    <property type="project" value="InterPro"/>
</dbReference>
<evidence type="ECO:0000256" key="2">
    <source>
        <dbReference type="ARBA" id="ARBA00023033"/>
    </source>
</evidence>
<dbReference type="EMBL" id="JACHIU010000001">
    <property type="protein sequence ID" value="MBB6470954.1"/>
    <property type="molecule type" value="Genomic_DNA"/>
</dbReference>